<evidence type="ECO:0000256" key="1">
    <source>
        <dbReference type="SAM" id="MobiDB-lite"/>
    </source>
</evidence>
<dbReference type="EMBL" id="LGST01000007">
    <property type="protein sequence ID" value="KNE01997.1"/>
    <property type="molecule type" value="Genomic_DNA"/>
</dbReference>
<reference evidence="3" key="1">
    <citation type="journal article" date="2015" name="BMC Genomics">
        <title>Draft genome of a commonly misdiagnosed multidrug resistant pathogen Candida auris.</title>
        <authorList>
            <person name="Chatterjee S."/>
            <person name="Alampalli S.V."/>
            <person name="Nageshan R.K."/>
            <person name="Chettiar S.T."/>
            <person name="Joshi S."/>
            <person name="Tatu U.S."/>
        </authorList>
    </citation>
    <scope>NUCLEOTIDE SEQUENCE [LARGE SCALE GENOMIC DNA]</scope>
    <source>
        <strain evidence="3">6684</strain>
    </source>
</reference>
<dbReference type="Proteomes" id="UP000037122">
    <property type="component" value="Unassembled WGS sequence"/>
</dbReference>
<organism evidence="2 3">
    <name type="scientific">Candidozyma auris</name>
    <name type="common">Yeast</name>
    <name type="synonym">Candida auris</name>
    <dbReference type="NCBI Taxonomy" id="498019"/>
    <lineage>
        <taxon>Eukaryota</taxon>
        <taxon>Fungi</taxon>
        <taxon>Dikarya</taxon>
        <taxon>Ascomycota</taxon>
        <taxon>Saccharomycotina</taxon>
        <taxon>Pichiomycetes</taxon>
        <taxon>Metschnikowiaceae</taxon>
        <taxon>Candidozyma</taxon>
    </lineage>
</organism>
<accession>A0A0L0P6K3</accession>
<evidence type="ECO:0000313" key="2">
    <source>
        <dbReference type="EMBL" id="KNE01997.1"/>
    </source>
</evidence>
<dbReference type="AlphaFoldDB" id="A0A0L0P6K3"/>
<gene>
    <name evidence="2" type="ORF">QG37_00936</name>
</gene>
<proteinExistence type="predicted"/>
<name>A0A0L0P6K3_CANAR</name>
<dbReference type="VEuPathDB" id="FungiDB:QG37_00936"/>
<comment type="caution">
    <text evidence="2">The sequence shown here is derived from an EMBL/GenBank/DDBJ whole genome shotgun (WGS) entry which is preliminary data.</text>
</comment>
<sequence length="46" mass="5468">MAAKKTVAHGSWVDQIHKGIQLTRRTHETMLSPEKKKRRVREERDQ</sequence>
<protein>
    <submittedName>
        <fullName evidence="2">Uncharacterized protein</fullName>
    </submittedName>
</protein>
<feature type="region of interest" description="Disordered" evidence="1">
    <location>
        <begin position="24"/>
        <end position="46"/>
    </location>
</feature>
<evidence type="ECO:0000313" key="3">
    <source>
        <dbReference type="Proteomes" id="UP000037122"/>
    </source>
</evidence>